<dbReference type="InterPro" id="IPR023803">
    <property type="entry name" value="Ribosomal_bS16_dom_sf"/>
</dbReference>
<dbReference type="PANTHER" id="PTHR12919:SF20">
    <property type="entry name" value="SMALL RIBOSOMAL SUBUNIT PROTEIN BS16M"/>
    <property type="match status" value="1"/>
</dbReference>
<dbReference type="SUPFAM" id="SSF54565">
    <property type="entry name" value="Ribosomal protein S16"/>
    <property type="match status" value="1"/>
</dbReference>
<protein>
    <recommendedName>
        <fullName evidence="3">Small ribosomal subunit protein bS16</fullName>
    </recommendedName>
</protein>
<keyword evidence="1 3" id="KW-0689">Ribosomal protein</keyword>
<dbReference type="Pfam" id="PF00886">
    <property type="entry name" value="Ribosomal_S16"/>
    <property type="match status" value="1"/>
</dbReference>
<feature type="compositionally biased region" description="Basic residues" evidence="4">
    <location>
        <begin position="86"/>
        <end position="96"/>
    </location>
</feature>
<dbReference type="GO" id="GO:0015935">
    <property type="term" value="C:small ribosomal subunit"/>
    <property type="evidence" value="ECO:0007669"/>
    <property type="project" value="TreeGrafter"/>
</dbReference>
<proteinExistence type="inferred from homology"/>
<evidence type="ECO:0000313" key="5">
    <source>
        <dbReference type="EMBL" id="HHR92428.1"/>
    </source>
</evidence>
<comment type="similarity">
    <text evidence="3">Belongs to the bacterial ribosomal protein bS16 family.</text>
</comment>
<dbReference type="GO" id="GO:0003735">
    <property type="term" value="F:structural constituent of ribosome"/>
    <property type="evidence" value="ECO:0007669"/>
    <property type="project" value="InterPro"/>
</dbReference>
<comment type="caution">
    <text evidence="5">The sequence shown here is derived from an EMBL/GenBank/DDBJ whole genome shotgun (WGS) entry which is preliminary data.</text>
</comment>
<dbReference type="HAMAP" id="MF_00385">
    <property type="entry name" value="Ribosomal_bS16"/>
    <property type="match status" value="1"/>
</dbReference>
<organism evidence="5">
    <name type="scientific">candidate division CPR3 bacterium</name>
    <dbReference type="NCBI Taxonomy" id="2268181"/>
    <lineage>
        <taxon>Bacteria</taxon>
        <taxon>Bacteria division CPR3</taxon>
    </lineage>
</organism>
<dbReference type="PANTHER" id="PTHR12919">
    <property type="entry name" value="30S RIBOSOMAL PROTEIN S16"/>
    <property type="match status" value="1"/>
</dbReference>
<dbReference type="GO" id="GO:0006412">
    <property type="term" value="P:translation"/>
    <property type="evidence" value="ECO:0007669"/>
    <property type="project" value="UniProtKB-UniRule"/>
</dbReference>
<gene>
    <name evidence="3 5" type="primary">rpsP</name>
    <name evidence="5" type="ORF">ENL96_02860</name>
</gene>
<accession>A0A7C5URY1</accession>
<feature type="compositionally biased region" description="Basic and acidic residues" evidence="4">
    <location>
        <begin position="97"/>
        <end position="119"/>
    </location>
</feature>
<dbReference type="InterPro" id="IPR000307">
    <property type="entry name" value="Ribosomal_bS16"/>
</dbReference>
<evidence type="ECO:0000256" key="3">
    <source>
        <dbReference type="HAMAP-Rule" id="MF_00385"/>
    </source>
</evidence>
<name>A0A7C5URY1_UNCC3</name>
<dbReference type="Gene3D" id="3.30.1320.10">
    <property type="match status" value="1"/>
</dbReference>
<dbReference type="GO" id="GO:0005737">
    <property type="term" value="C:cytoplasm"/>
    <property type="evidence" value="ECO:0007669"/>
    <property type="project" value="UniProtKB-ARBA"/>
</dbReference>
<evidence type="ECO:0000256" key="4">
    <source>
        <dbReference type="SAM" id="MobiDB-lite"/>
    </source>
</evidence>
<dbReference type="EMBL" id="DRVY01000088">
    <property type="protein sequence ID" value="HHR92428.1"/>
    <property type="molecule type" value="Genomic_DNA"/>
</dbReference>
<dbReference type="NCBIfam" id="TIGR00002">
    <property type="entry name" value="S16"/>
    <property type="match status" value="1"/>
</dbReference>
<evidence type="ECO:0000256" key="2">
    <source>
        <dbReference type="ARBA" id="ARBA00023274"/>
    </source>
</evidence>
<evidence type="ECO:0000256" key="1">
    <source>
        <dbReference type="ARBA" id="ARBA00022980"/>
    </source>
</evidence>
<dbReference type="AlphaFoldDB" id="A0A7C5URY1"/>
<reference evidence="5" key="1">
    <citation type="journal article" date="2020" name="mSystems">
        <title>Genome- and Community-Level Interaction Insights into Carbon Utilization and Element Cycling Functions of Hydrothermarchaeota in Hydrothermal Sediment.</title>
        <authorList>
            <person name="Zhou Z."/>
            <person name="Liu Y."/>
            <person name="Xu W."/>
            <person name="Pan J."/>
            <person name="Luo Z.H."/>
            <person name="Li M."/>
        </authorList>
    </citation>
    <scope>NUCLEOTIDE SEQUENCE [LARGE SCALE GENOMIC DNA]</scope>
    <source>
        <strain evidence="5">SpSt-1042</strain>
    </source>
</reference>
<sequence length="119" mass="13903">MLAIRLQPQGKKKQRQFRIVVQNKKESRDGPIIENLGVYNPKTHPPVSNLKIERIEWWISKGAQLSETVRSLIQRAKENNWDELLKRHKVSKHKKAKKEDKKQPAEGKSEEANKKEQSS</sequence>
<keyword evidence="2 3" id="KW-0687">Ribonucleoprotein</keyword>
<feature type="region of interest" description="Disordered" evidence="4">
    <location>
        <begin position="83"/>
        <end position="119"/>
    </location>
</feature>